<dbReference type="EMBL" id="CAADIF010000007">
    <property type="protein sequence ID" value="VFR68492.1"/>
    <property type="molecule type" value="Genomic_DNA"/>
</dbReference>
<evidence type="ECO:0000313" key="1">
    <source>
        <dbReference type="EMBL" id="VFR29481.1"/>
    </source>
</evidence>
<proteinExistence type="predicted"/>
<reference evidence="1" key="1">
    <citation type="submission" date="2019-03" db="EMBL/GenBank/DDBJ databases">
        <authorList>
            <person name="Danneels B."/>
        </authorList>
    </citation>
    <scope>NUCLEOTIDE SEQUENCE</scope>
</reference>
<dbReference type="EMBL" id="CAADIA010000005">
    <property type="protein sequence ID" value="VFR29481.1"/>
    <property type="molecule type" value="Genomic_DNA"/>
</dbReference>
<dbReference type="AlphaFoldDB" id="A0A484PW94"/>
<protein>
    <submittedName>
        <fullName evidence="1">Uncharacterized protein</fullName>
    </submittedName>
</protein>
<organism evidence="1">
    <name type="scientific">plant metagenome</name>
    <dbReference type="NCBI Taxonomy" id="1297885"/>
    <lineage>
        <taxon>unclassified sequences</taxon>
        <taxon>metagenomes</taxon>
        <taxon>organismal metagenomes</taxon>
    </lineage>
</organism>
<sequence length="74" mass="7939">MPRSHYVRLAATCPGQPIGIHSTHSFRPGFRPCVMTRDGVRWAEVVRKAALASATAGHLAPSRVECVAVVAKSD</sequence>
<evidence type="ECO:0000313" key="2">
    <source>
        <dbReference type="EMBL" id="VFR68492.1"/>
    </source>
</evidence>
<accession>A0A484PW94</accession>
<gene>
    <name evidence="1" type="ORF">ANK1_0684</name>
    <name evidence="2" type="ORF">ANK2_0684</name>
</gene>
<name>A0A484PW94_9ZZZZ</name>